<evidence type="ECO:0000313" key="9">
    <source>
        <dbReference type="EMBL" id="GGF77951.1"/>
    </source>
</evidence>
<feature type="region of interest" description="Disordered" evidence="5">
    <location>
        <begin position="1"/>
        <end position="47"/>
    </location>
</feature>
<keyword evidence="10" id="KW-1185">Reference proteome</keyword>
<dbReference type="Gene3D" id="2.40.30.170">
    <property type="match status" value="1"/>
</dbReference>
<dbReference type="GO" id="GO:1990961">
    <property type="term" value="P:xenobiotic detoxification by transmembrane export across the plasma membrane"/>
    <property type="evidence" value="ECO:0007669"/>
    <property type="project" value="InterPro"/>
</dbReference>
<feature type="domain" description="Multidrug resistance protein MdtA-like alpha-helical hairpin" evidence="6">
    <location>
        <begin position="152"/>
        <end position="228"/>
    </location>
</feature>
<dbReference type="NCBIfam" id="TIGR01730">
    <property type="entry name" value="RND_mfp"/>
    <property type="match status" value="1"/>
</dbReference>
<dbReference type="InterPro" id="IPR058627">
    <property type="entry name" value="MdtA-like_C"/>
</dbReference>
<evidence type="ECO:0000256" key="4">
    <source>
        <dbReference type="ARBA" id="ARBA00023054"/>
    </source>
</evidence>
<evidence type="ECO:0000259" key="8">
    <source>
        <dbReference type="Pfam" id="PF25967"/>
    </source>
</evidence>
<evidence type="ECO:0000256" key="2">
    <source>
        <dbReference type="ARBA" id="ARBA00009477"/>
    </source>
</evidence>
<dbReference type="GO" id="GO:0015562">
    <property type="term" value="F:efflux transmembrane transporter activity"/>
    <property type="evidence" value="ECO:0007669"/>
    <property type="project" value="TreeGrafter"/>
</dbReference>
<proteinExistence type="inferred from homology"/>
<dbReference type="GO" id="GO:1990281">
    <property type="term" value="C:efflux pump complex"/>
    <property type="evidence" value="ECO:0007669"/>
    <property type="project" value="TreeGrafter"/>
</dbReference>
<dbReference type="InterPro" id="IPR006143">
    <property type="entry name" value="RND_pump_MFP"/>
</dbReference>
<gene>
    <name evidence="9" type="ORF">GCM10007301_42400</name>
</gene>
<evidence type="ECO:0000256" key="3">
    <source>
        <dbReference type="ARBA" id="ARBA00022448"/>
    </source>
</evidence>
<dbReference type="RefSeq" id="WP_188582337.1">
    <property type="nucleotide sequence ID" value="NZ_BMCT01000007.1"/>
</dbReference>
<comment type="caution">
    <text evidence="9">The sequence shown here is derived from an EMBL/GenBank/DDBJ whole genome shotgun (WGS) entry which is preliminary data.</text>
</comment>
<evidence type="ECO:0000256" key="1">
    <source>
        <dbReference type="ARBA" id="ARBA00004196"/>
    </source>
</evidence>
<dbReference type="Gene3D" id="6.10.140.1990">
    <property type="match status" value="1"/>
</dbReference>
<dbReference type="Gene3D" id="2.40.50.100">
    <property type="match status" value="1"/>
</dbReference>
<comment type="subcellular location">
    <subcellularLocation>
        <location evidence="1">Cell envelope</location>
    </subcellularLocation>
</comment>
<dbReference type="InterPro" id="IPR058624">
    <property type="entry name" value="MdtA-like_HH"/>
</dbReference>
<feature type="domain" description="Multidrug resistance protein MdtA-like C-terminal permuted SH3" evidence="8">
    <location>
        <begin position="373"/>
        <end position="432"/>
    </location>
</feature>
<dbReference type="SUPFAM" id="SSF111369">
    <property type="entry name" value="HlyD-like secretion proteins"/>
    <property type="match status" value="1"/>
</dbReference>
<keyword evidence="4" id="KW-0175">Coiled coil</keyword>
<dbReference type="PANTHER" id="PTHR30469">
    <property type="entry name" value="MULTIDRUG RESISTANCE PROTEIN MDTA"/>
    <property type="match status" value="1"/>
</dbReference>
<dbReference type="Proteomes" id="UP000606044">
    <property type="component" value="Unassembled WGS sequence"/>
</dbReference>
<evidence type="ECO:0000259" key="6">
    <source>
        <dbReference type="Pfam" id="PF25876"/>
    </source>
</evidence>
<protein>
    <submittedName>
        <fullName evidence="9">Hemolysin secretion protein D</fullName>
    </submittedName>
</protein>
<dbReference type="GO" id="GO:1990195">
    <property type="term" value="C:macrolide transmembrane transporter complex"/>
    <property type="evidence" value="ECO:0007669"/>
    <property type="project" value="InterPro"/>
</dbReference>
<sequence>MPRTEPASLDRTPRADAAPGPEAVPLFPATAPPDAPGRKGSGGRPPRRKGRWLLAAALLLLLGGFWYYRSANTVRPADAYTSAAAAAGDIEESVLATGILKPVRFVAVGAQASGRLLKMHVKLGQVVKAGDLIAEIDDLTQQNALRTAEADLANMRAQREEKQVTLKYAELTLARQTRMLTQTITSQADYETAASTVGTTRAQIAALDAQIASAEVAVETARVNLGYTRITAPTDGTILALVTQEGQTVNASQSAPTIAILGDVGTMTVRTEISEADVVKVKPGQAVYFTILGAPDQPYHATLESIEPAPESVKSDSSFSSTSTASSSSSSSSSSTSSAIYYNGVFNVPNPDGKLRTYMTAEVHIVLGSAKGVLTIPAAALGTVAADGSYAVQVIKSDGTLEPRTVTIGLNDKVTAEVKSGLKAGERVVTGRRSASGAATQQGGPPPPPGM</sequence>
<dbReference type="GO" id="GO:0019898">
    <property type="term" value="C:extrinsic component of membrane"/>
    <property type="evidence" value="ECO:0007669"/>
    <property type="project" value="InterPro"/>
</dbReference>
<dbReference type="InterPro" id="IPR058625">
    <property type="entry name" value="MdtA-like_BSH"/>
</dbReference>
<evidence type="ECO:0000313" key="10">
    <source>
        <dbReference type="Proteomes" id="UP000606044"/>
    </source>
</evidence>
<organism evidence="9 10">
    <name type="scientific">Azorhizobium oxalatiphilum</name>
    <dbReference type="NCBI Taxonomy" id="980631"/>
    <lineage>
        <taxon>Bacteria</taxon>
        <taxon>Pseudomonadati</taxon>
        <taxon>Pseudomonadota</taxon>
        <taxon>Alphaproteobacteria</taxon>
        <taxon>Hyphomicrobiales</taxon>
        <taxon>Xanthobacteraceae</taxon>
        <taxon>Azorhizobium</taxon>
    </lineage>
</organism>
<keyword evidence="3" id="KW-0813">Transport</keyword>
<feature type="domain" description="Multidrug resistance protein MdtA-like barrel-sandwich hybrid" evidence="7">
    <location>
        <begin position="105"/>
        <end position="260"/>
    </location>
</feature>
<dbReference type="InterPro" id="IPR030190">
    <property type="entry name" value="MacA_alpha-hairpin_sf"/>
</dbReference>
<feature type="region of interest" description="Disordered" evidence="5">
    <location>
        <begin position="425"/>
        <end position="451"/>
    </location>
</feature>
<comment type="similarity">
    <text evidence="2">Belongs to the membrane fusion protein (MFP) (TC 8.A.1) family.</text>
</comment>
<dbReference type="PANTHER" id="PTHR30469:SF33">
    <property type="entry name" value="SLR1207 PROTEIN"/>
    <property type="match status" value="1"/>
</dbReference>
<feature type="compositionally biased region" description="Low complexity" evidence="5">
    <location>
        <begin position="315"/>
        <end position="337"/>
    </location>
</feature>
<reference evidence="9" key="1">
    <citation type="journal article" date="2014" name="Int. J. Syst. Evol. Microbiol.">
        <title>Complete genome sequence of Corynebacterium casei LMG S-19264T (=DSM 44701T), isolated from a smear-ripened cheese.</title>
        <authorList>
            <consortium name="US DOE Joint Genome Institute (JGI-PGF)"/>
            <person name="Walter F."/>
            <person name="Albersmeier A."/>
            <person name="Kalinowski J."/>
            <person name="Ruckert C."/>
        </authorList>
    </citation>
    <scope>NUCLEOTIDE SEQUENCE</scope>
    <source>
        <strain evidence="9">CCM 7897</strain>
    </source>
</reference>
<dbReference type="Pfam" id="PF25876">
    <property type="entry name" value="HH_MFP_RND"/>
    <property type="match status" value="1"/>
</dbReference>
<feature type="region of interest" description="Disordered" evidence="5">
    <location>
        <begin position="308"/>
        <end position="337"/>
    </location>
</feature>
<reference evidence="9" key="2">
    <citation type="submission" date="2020-09" db="EMBL/GenBank/DDBJ databases">
        <authorList>
            <person name="Sun Q."/>
            <person name="Sedlacek I."/>
        </authorList>
    </citation>
    <scope>NUCLEOTIDE SEQUENCE</scope>
    <source>
        <strain evidence="9">CCM 7897</strain>
    </source>
</reference>
<accession>A0A917C929</accession>
<dbReference type="Gene3D" id="2.40.420.20">
    <property type="match status" value="1"/>
</dbReference>
<dbReference type="Pfam" id="PF25967">
    <property type="entry name" value="RND-MFP_C"/>
    <property type="match status" value="1"/>
</dbReference>
<dbReference type="EMBL" id="BMCT01000007">
    <property type="protein sequence ID" value="GGF77951.1"/>
    <property type="molecule type" value="Genomic_DNA"/>
</dbReference>
<dbReference type="Pfam" id="PF25917">
    <property type="entry name" value="BSH_RND"/>
    <property type="match status" value="1"/>
</dbReference>
<dbReference type="GO" id="GO:0030313">
    <property type="term" value="C:cell envelope"/>
    <property type="evidence" value="ECO:0007669"/>
    <property type="project" value="UniProtKB-SubCell"/>
</dbReference>
<name>A0A917C929_9HYPH</name>
<evidence type="ECO:0000259" key="7">
    <source>
        <dbReference type="Pfam" id="PF25917"/>
    </source>
</evidence>
<dbReference type="AlphaFoldDB" id="A0A917C929"/>
<evidence type="ECO:0000256" key="5">
    <source>
        <dbReference type="SAM" id="MobiDB-lite"/>
    </source>
</evidence>